<keyword evidence="3" id="KW-1185">Reference proteome</keyword>
<organism evidence="2 3">
    <name type="scientific">Cuscuta europaea</name>
    <name type="common">European dodder</name>
    <dbReference type="NCBI Taxonomy" id="41803"/>
    <lineage>
        <taxon>Eukaryota</taxon>
        <taxon>Viridiplantae</taxon>
        <taxon>Streptophyta</taxon>
        <taxon>Embryophyta</taxon>
        <taxon>Tracheophyta</taxon>
        <taxon>Spermatophyta</taxon>
        <taxon>Magnoliopsida</taxon>
        <taxon>eudicotyledons</taxon>
        <taxon>Gunneridae</taxon>
        <taxon>Pentapetalae</taxon>
        <taxon>asterids</taxon>
        <taxon>lamiids</taxon>
        <taxon>Solanales</taxon>
        <taxon>Convolvulaceae</taxon>
        <taxon>Cuscuteae</taxon>
        <taxon>Cuscuta</taxon>
        <taxon>Cuscuta subgen. Cuscuta</taxon>
    </lineage>
</organism>
<comment type="caution">
    <text evidence="2">The sequence shown here is derived from an EMBL/GenBank/DDBJ whole genome shotgun (WGS) entry which is preliminary data.</text>
</comment>
<reference evidence="2" key="1">
    <citation type="submission" date="2022-07" db="EMBL/GenBank/DDBJ databases">
        <authorList>
            <person name="Macas J."/>
            <person name="Novak P."/>
            <person name="Neumann P."/>
        </authorList>
    </citation>
    <scope>NUCLEOTIDE SEQUENCE</scope>
</reference>
<dbReference type="GO" id="GO:0003824">
    <property type="term" value="F:catalytic activity"/>
    <property type="evidence" value="ECO:0007669"/>
    <property type="project" value="InterPro"/>
</dbReference>
<accession>A0A9P0ZXP5</accession>
<evidence type="ECO:0000313" key="3">
    <source>
        <dbReference type="Proteomes" id="UP001152484"/>
    </source>
</evidence>
<sequence length="233" mass="27214">MAVVSWNCRGLGNLATVQVLADLVQTKRPDILYLMETKSNADYCEDIRKKLDFHYCVSVDSVGLSGGLCLFWREQVHVEVRKMENNFIDCSVKMGDDEPSWRYIGYYGFPERSRRCQSWDLIRNLARESNEPWLMMGDFNDVMFDNERKSSVPPSPWLLRGFQEAVWSSELVNVSFEDYEWTWEWGRGTPRWIEAKLDRILANEDWLTLFGGHQSMSLEGPTSDHLMLYTSPK</sequence>
<dbReference type="PANTHER" id="PTHR35218:SF9">
    <property type="entry name" value="ENDONUCLEASE_EXONUCLEASE_PHOSPHATASE DOMAIN-CONTAINING PROTEIN"/>
    <property type="match status" value="1"/>
</dbReference>
<evidence type="ECO:0000259" key="1">
    <source>
        <dbReference type="Pfam" id="PF03372"/>
    </source>
</evidence>
<gene>
    <name evidence="2" type="ORF">CEURO_LOCUS22109</name>
</gene>
<dbReference type="AlphaFoldDB" id="A0A9P0ZXP5"/>
<dbReference type="Proteomes" id="UP001152484">
    <property type="component" value="Unassembled WGS sequence"/>
</dbReference>
<dbReference type="InterPro" id="IPR036691">
    <property type="entry name" value="Endo/exonu/phosph_ase_sf"/>
</dbReference>
<dbReference type="PANTHER" id="PTHR35218">
    <property type="entry name" value="RNASE H DOMAIN-CONTAINING PROTEIN"/>
    <property type="match status" value="1"/>
</dbReference>
<dbReference type="OrthoDB" id="1303575at2759"/>
<evidence type="ECO:0000313" key="2">
    <source>
        <dbReference type="EMBL" id="CAH9118852.1"/>
    </source>
</evidence>
<dbReference type="Pfam" id="PF03372">
    <property type="entry name" value="Exo_endo_phos"/>
    <property type="match status" value="1"/>
</dbReference>
<dbReference type="SUPFAM" id="SSF56219">
    <property type="entry name" value="DNase I-like"/>
    <property type="match status" value="1"/>
</dbReference>
<protein>
    <recommendedName>
        <fullName evidence="1">Endonuclease/exonuclease/phosphatase domain-containing protein</fullName>
    </recommendedName>
</protein>
<dbReference type="Gene3D" id="3.60.10.10">
    <property type="entry name" value="Endonuclease/exonuclease/phosphatase"/>
    <property type="match status" value="1"/>
</dbReference>
<dbReference type="EMBL" id="CAMAPE010000077">
    <property type="protein sequence ID" value="CAH9118852.1"/>
    <property type="molecule type" value="Genomic_DNA"/>
</dbReference>
<name>A0A9P0ZXP5_CUSEU</name>
<feature type="domain" description="Endonuclease/exonuclease/phosphatase" evidence="1">
    <location>
        <begin position="4"/>
        <end position="225"/>
    </location>
</feature>
<dbReference type="InterPro" id="IPR005135">
    <property type="entry name" value="Endo/exonuclease/phosphatase"/>
</dbReference>
<proteinExistence type="predicted"/>